<dbReference type="PANTHER" id="PTHR32108:SF9">
    <property type="entry name" value="REVERSE TRANSCRIPTASE RNASE H-LIKE DOMAIN-CONTAINING PROTEIN"/>
    <property type="match status" value="1"/>
</dbReference>
<sequence length="356" mass="40022">MPRLYVSKGFSLTQHDQSFLEKLKESVLVKPVQKLPVTDSKTVPWNYNKIVVFYRGKEIVEEVDEARGLTRSGRCYSLEELGKGKMVQDIQVPLKKAVTDDEAEEFLKNTKALDYSVVEQLKKTLAQISLLSLLLHLEEHRRVLTKILNEAHASKETMVNHLEKMANRIFESNTITFTDDEFPTEGAGHNRALYLTVKCKGHYVKRVMIDGGSGLDICPLSTLQAMDRHGSGSPINSASVDRFKERDPIVQPYLSSSSSMVATTMLKYGYQPGKGLGLCSQGIVDPIILLGDQGTFGLGYKQSKRNGDKAKNYKRTDWALPQRIPHFSHSFIKPQGPEMEASFTNEDIEEVIQNLL</sequence>
<accession>A0ABQ7WK44</accession>
<dbReference type="InterPro" id="IPR000467">
    <property type="entry name" value="G_patch_dom"/>
</dbReference>
<evidence type="ECO:0000259" key="1">
    <source>
        <dbReference type="PROSITE" id="PS50174"/>
    </source>
</evidence>
<proteinExistence type="predicted"/>
<protein>
    <recommendedName>
        <fullName evidence="1">G-patch domain-containing protein</fullName>
    </recommendedName>
</protein>
<dbReference type="EMBL" id="JAIVGD010000001">
    <property type="protein sequence ID" value="KAH0781129.1"/>
    <property type="molecule type" value="Genomic_DNA"/>
</dbReference>
<reference evidence="2 3" key="1">
    <citation type="journal article" date="2021" name="bioRxiv">
        <title>Chromosome-scale and haplotype-resolved genome assembly of a tetraploid potato cultivar.</title>
        <authorList>
            <person name="Sun H."/>
            <person name="Jiao W.-B."/>
            <person name="Krause K."/>
            <person name="Campoy J.A."/>
            <person name="Goel M."/>
            <person name="Folz-Donahue K."/>
            <person name="Kukat C."/>
            <person name="Huettel B."/>
            <person name="Schneeberger K."/>
        </authorList>
    </citation>
    <scope>NUCLEOTIDE SEQUENCE [LARGE SCALE GENOMIC DNA]</scope>
    <source>
        <strain evidence="2">SolTubOtavaFocal</strain>
        <tissue evidence="2">Leaves</tissue>
    </source>
</reference>
<dbReference type="Pfam" id="PF01585">
    <property type="entry name" value="G-patch"/>
    <property type="match status" value="1"/>
</dbReference>
<organism evidence="2 3">
    <name type="scientific">Solanum tuberosum</name>
    <name type="common">Potato</name>
    <dbReference type="NCBI Taxonomy" id="4113"/>
    <lineage>
        <taxon>Eukaryota</taxon>
        <taxon>Viridiplantae</taxon>
        <taxon>Streptophyta</taxon>
        <taxon>Embryophyta</taxon>
        <taxon>Tracheophyta</taxon>
        <taxon>Spermatophyta</taxon>
        <taxon>Magnoliopsida</taxon>
        <taxon>eudicotyledons</taxon>
        <taxon>Gunneridae</taxon>
        <taxon>Pentapetalae</taxon>
        <taxon>asterids</taxon>
        <taxon>lamiids</taxon>
        <taxon>Solanales</taxon>
        <taxon>Solanaceae</taxon>
        <taxon>Solanoideae</taxon>
        <taxon>Solaneae</taxon>
        <taxon>Solanum</taxon>
    </lineage>
</organism>
<dbReference type="Proteomes" id="UP000826656">
    <property type="component" value="Unassembled WGS sequence"/>
</dbReference>
<dbReference type="PROSITE" id="PS50174">
    <property type="entry name" value="G_PATCH"/>
    <property type="match status" value="1"/>
</dbReference>
<feature type="domain" description="G-patch" evidence="1">
    <location>
        <begin position="257"/>
        <end position="303"/>
    </location>
</feature>
<keyword evidence="3" id="KW-1185">Reference proteome</keyword>
<evidence type="ECO:0000313" key="3">
    <source>
        <dbReference type="Proteomes" id="UP000826656"/>
    </source>
</evidence>
<dbReference type="PANTHER" id="PTHR32108">
    <property type="entry name" value="DNA-DIRECTED RNA POLYMERASE SUBUNIT ALPHA"/>
    <property type="match status" value="1"/>
</dbReference>
<dbReference type="SMART" id="SM00443">
    <property type="entry name" value="G_patch"/>
    <property type="match status" value="1"/>
</dbReference>
<comment type="caution">
    <text evidence="2">The sequence shown here is derived from an EMBL/GenBank/DDBJ whole genome shotgun (WGS) entry which is preliminary data.</text>
</comment>
<name>A0ABQ7WK44_SOLTU</name>
<evidence type="ECO:0000313" key="2">
    <source>
        <dbReference type="EMBL" id="KAH0781129.1"/>
    </source>
</evidence>
<gene>
    <name evidence="2" type="ORF">KY290_000727</name>
</gene>